<evidence type="ECO:0000313" key="2">
    <source>
        <dbReference type="Proteomes" id="UP001352263"/>
    </source>
</evidence>
<dbReference type="Proteomes" id="UP001352263">
    <property type="component" value="Unassembled WGS sequence"/>
</dbReference>
<keyword evidence="2" id="KW-1185">Reference proteome</keyword>
<dbReference type="RefSeq" id="WP_326508620.1">
    <property type="nucleotide sequence ID" value="NZ_JAWIIV010000023.1"/>
</dbReference>
<gene>
    <name evidence="1" type="ORF">RY831_22480</name>
</gene>
<comment type="caution">
    <text evidence="1">The sequence shown here is derived from an EMBL/GenBank/DDBJ whole genome shotgun (WGS) entry which is preliminary data.</text>
</comment>
<accession>A0ABU6JE59</accession>
<sequence length="82" mass="9491">MTHLVNDIKSKSGTDQLYIRIDDVEAAIRDESDPDKKAIFQWVHDHFRLIDKAKDGNNIWQTNDRDGLIGAGDIEKYFGWTK</sequence>
<protein>
    <submittedName>
        <fullName evidence="1">Uncharacterized protein</fullName>
    </submittedName>
</protein>
<evidence type="ECO:0000313" key="1">
    <source>
        <dbReference type="EMBL" id="MEC4721940.1"/>
    </source>
</evidence>
<dbReference type="EMBL" id="JAWIIV010000023">
    <property type="protein sequence ID" value="MEC4721940.1"/>
    <property type="molecule type" value="Genomic_DNA"/>
</dbReference>
<organism evidence="1 2">
    <name type="scientific">Noviherbaspirillum album</name>
    <dbReference type="NCBI Taxonomy" id="3080276"/>
    <lineage>
        <taxon>Bacteria</taxon>
        <taxon>Pseudomonadati</taxon>
        <taxon>Pseudomonadota</taxon>
        <taxon>Betaproteobacteria</taxon>
        <taxon>Burkholderiales</taxon>
        <taxon>Oxalobacteraceae</taxon>
        <taxon>Noviherbaspirillum</taxon>
    </lineage>
</organism>
<reference evidence="1 2" key="1">
    <citation type="submission" date="2023-10" db="EMBL/GenBank/DDBJ databases">
        <title>Noviherbaspirillum sp. CPCC 100848 genome assembly.</title>
        <authorList>
            <person name="Li X.Y."/>
            <person name="Fang X.M."/>
        </authorList>
    </citation>
    <scope>NUCLEOTIDE SEQUENCE [LARGE SCALE GENOMIC DNA]</scope>
    <source>
        <strain evidence="1 2">CPCC 100848</strain>
    </source>
</reference>
<proteinExistence type="predicted"/>
<name>A0ABU6JE59_9BURK</name>